<keyword evidence="4" id="KW-0418">Kinase</keyword>
<dbReference type="Pfam" id="PF00069">
    <property type="entry name" value="Pkinase"/>
    <property type="match status" value="1"/>
</dbReference>
<keyword evidence="2 3" id="KW-0067">ATP-binding</keyword>
<dbReference type="InterPro" id="IPR008271">
    <property type="entry name" value="Ser/Thr_kinase_AS"/>
</dbReference>
<dbReference type="Proteomes" id="UP001470230">
    <property type="component" value="Unassembled WGS sequence"/>
</dbReference>
<dbReference type="Gene3D" id="1.10.510.10">
    <property type="entry name" value="Transferase(Phosphotransferase) domain 1"/>
    <property type="match status" value="1"/>
</dbReference>
<keyword evidence="4" id="KW-0808">Transferase</keyword>
<comment type="caution">
    <text evidence="7">The sequence shown here is derived from an EMBL/GenBank/DDBJ whole genome shotgun (WGS) entry which is preliminary data.</text>
</comment>
<feature type="binding site" evidence="3">
    <location>
        <position position="40"/>
    </location>
    <ligand>
        <name>ATP</name>
        <dbReference type="ChEBI" id="CHEBI:30616"/>
    </ligand>
</feature>
<proteinExistence type="inferred from homology"/>
<dbReference type="SMART" id="SM00220">
    <property type="entry name" value="S_TKc"/>
    <property type="match status" value="1"/>
</dbReference>
<protein>
    <recommendedName>
        <fullName evidence="6">Protein kinase domain-containing protein</fullName>
    </recommendedName>
</protein>
<dbReference type="EMBL" id="JAPFFF010000053">
    <property type="protein sequence ID" value="KAK8839099.1"/>
    <property type="molecule type" value="Genomic_DNA"/>
</dbReference>
<evidence type="ECO:0000313" key="7">
    <source>
        <dbReference type="EMBL" id="KAK8839099.1"/>
    </source>
</evidence>
<gene>
    <name evidence="7" type="ORF">M9Y10_032570</name>
</gene>
<feature type="region of interest" description="Disordered" evidence="5">
    <location>
        <begin position="345"/>
        <end position="406"/>
    </location>
</feature>
<evidence type="ECO:0000256" key="3">
    <source>
        <dbReference type="PROSITE-ProRule" id="PRU10141"/>
    </source>
</evidence>
<evidence type="ECO:0000256" key="5">
    <source>
        <dbReference type="SAM" id="MobiDB-lite"/>
    </source>
</evidence>
<feature type="compositionally biased region" description="Polar residues" evidence="5">
    <location>
        <begin position="350"/>
        <end position="361"/>
    </location>
</feature>
<dbReference type="PANTHER" id="PTHR24346:SF30">
    <property type="entry name" value="MATERNAL EMBRYONIC LEUCINE ZIPPER KINASE"/>
    <property type="match status" value="1"/>
</dbReference>
<dbReference type="InterPro" id="IPR017441">
    <property type="entry name" value="Protein_kinase_ATP_BS"/>
</dbReference>
<evidence type="ECO:0000256" key="2">
    <source>
        <dbReference type="ARBA" id="ARBA00022840"/>
    </source>
</evidence>
<evidence type="ECO:0000313" key="8">
    <source>
        <dbReference type="Proteomes" id="UP001470230"/>
    </source>
</evidence>
<organism evidence="7 8">
    <name type="scientific">Tritrichomonas musculus</name>
    <dbReference type="NCBI Taxonomy" id="1915356"/>
    <lineage>
        <taxon>Eukaryota</taxon>
        <taxon>Metamonada</taxon>
        <taxon>Parabasalia</taxon>
        <taxon>Tritrichomonadida</taxon>
        <taxon>Tritrichomonadidae</taxon>
        <taxon>Tritrichomonas</taxon>
    </lineage>
</organism>
<sequence>MGLKDSYDILNKLGDGAFSSVFLAVHRLTGIQVAIKIIKKSSDDGHGKSKYSDVMREVTILKSLNHPNIVKLFDFFEDDSSYYFVQELCEHGTVAQYIMEYGSSEGPEIKRIFLQLISAINYLHEVANIIHCDIKAENVLLDYNNNVKLADFGLAYDQKNKDEENIDFSKKIKGSPAYIAPEVLLGGRNSIQSDIWSSGVFLYYLLTCSLPFEDDEINGLIQSIVHMKPAFPYYLTSEVSRLIKKILKKNPQKRYTTKQIKNNKWLKEMSILMDEIYKTLNYESTEIDSGIIQQMMKANPEYFKSNEVIVDDINNDNNSDNTTSYKILLRKKENDILNSHFKNLKKKTAPQRSSDLGSNPSFHYRARSRSQGNRNEELKKGKRQKKVLINSKGSIQRNIDPIKNLK</sequence>
<keyword evidence="1 3" id="KW-0547">Nucleotide-binding</keyword>
<keyword evidence="8" id="KW-1185">Reference proteome</keyword>
<evidence type="ECO:0000259" key="6">
    <source>
        <dbReference type="PROSITE" id="PS50011"/>
    </source>
</evidence>
<dbReference type="InterPro" id="IPR000719">
    <property type="entry name" value="Prot_kinase_dom"/>
</dbReference>
<dbReference type="PANTHER" id="PTHR24346">
    <property type="entry name" value="MAP/MICROTUBULE AFFINITY-REGULATING KINASE"/>
    <property type="match status" value="1"/>
</dbReference>
<comment type="similarity">
    <text evidence="4">Belongs to the protein kinase superfamily.</text>
</comment>
<evidence type="ECO:0000256" key="4">
    <source>
        <dbReference type="RuleBase" id="RU000304"/>
    </source>
</evidence>
<dbReference type="PROSITE" id="PS00107">
    <property type="entry name" value="PROTEIN_KINASE_ATP"/>
    <property type="match status" value="1"/>
</dbReference>
<dbReference type="InterPro" id="IPR011009">
    <property type="entry name" value="Kinase-like_dom_sf"/>
</dbReference>
<accession>A0ABR2GYT9</accession>
<feature type="domain" description="Protein kinase" evidence="6">
    <location>
        <begin position="7"/>
        <end position="266"/>
    </location>
</feature>
<reference evidence="7 8" key="1">
    <citation type="submission" date="2024-04" db="EMBL/GenBank/DDBJ databases">
        <title>Tritrichomonas musculus Genome.</title>
        <authorList>
            <person name="Alves-Ferreira E."/>
            <person name="Grigg M."/>
            <person name="Lorenzi H."/>
            <person name="Galac M."/>
        </authorList>
    </citation>
    <scope>NUCLEOTIDE SEQUENCE [LARGE SCALE GENOMIC DNA]</scope>
    <source>
        <strain evidence="7 8">EAF2021</strain>
    </source>
</reference>
<evidence type="ECO:0000256" key="1">
    <source>
        <dbReference type="ARBA" id="ARBA00022741"/>
    </source>
</evidence>
<dbReference type="PROSITE" id="PS50011">
    <property type="entry name" value="PROTEIN_KINASE_DOM"/>
    <property type="match status" value="1"/>
</dbReference>
<keyword evidence="4" id="KW-0723">Serine/threonine-protein kinase</keyword>
<name>A0ABR2GYT9_9EUKA</name>
<dbReference type="SUPFAM" id="SSF56112">
    <property type="entry name" value="Protein kinase-like (PK-like)"/>
    <property type="match status" value="1"/>
</dbReference>
<dbReference type="PROSITE" id="PS00108">
    <property type="entry name" value="PROTEIN_KINASE_ST"/>
    <property type="match status" value="1"/>
</dbReference>